<evidence type="ECO:0000313" key="2">
    <source>
        <dbReference type="Proteomes" id="UP001595748"/>
    </source>
</evidence>
<reference evidence="2" key="1">
    <citation type="journal article" date="2019" name="Int. J. Syst. Evol. Microbiol.">
        <title>The Global Catalogue of Microorganisms (GCM) 10K type strain sequencing project: providing services to taxonomists for standard genome sequencing and annotation.</title>
        <authorList>
            <consortium name="The Broad Institute Genomics Platform"/>
            <consortium name="The Broad Institute Genome Sequencing Center for Infectious Disease"/>
            <person name="Wu L."/>
            <person name="Ma J."/>
        </authorList>
    </citation>
    <scope>NUCLEOTIDE SEQUENCE [LARGE SCALE GENOMIC DNA]</scope>
    <source>
        <strain evidence="2">CCTCC AB 2013263</strain>
    </source>
</reference>
<proteinExistence type="predicted"/>
<name>A0ABV8A257_9DEIO</name>
<organism evidence="1 2">
    <name type="scientific">Deinococcus antarcticus</name>
    <dbReference type="NCBI Taxonomy" id="1298767"/>
    <lineage>
        <taxon>Bacteria</taxon>
        <taxon>Thermotogati</taxon>
        <taxon>Deinococcota</taxon>
        <taxon>Deinococci</taxon>
        <taxon>Deinococcales</taxon>
        <taxon>Deinococcaceae</taxon>
        <taxon>Deinococcus</taxon>
    </lineage>
</organism>
<evidence type="ECO:0000313" key="1">
    <source>
        <dbReference type="EMBL" id="MFC3859764.1"/>
    </source>
</evidence>
<dbReference type="Proteomes" id="UP001595748">
    <property type="component" value="Unassembled WGS sequence"/>
</dbReference>
<gene>
    <name evidence="1" type="ORF">ACFOPQ_03165</name>
</gene>
<keyword evidence="2" id="KW-1185">Reference proteome</keyword>
<dbReference type="RefSeq" id="WP_380075925.1">
    <property type="nucleotide sequence ID" value="NZ_JBHRZF010000027.1"/>
</dbReference>
<accession>A0ABV8A257</accession>
<sequence>MGTDITYTYEIRQHGVWEAVKFLPPLDIDHVELEDAEWTAYTSHPACIDRNYRLFSVLAGVRNSFGIQSIASPRGLPVDASAESQKMTINYTRNPNWDFPNLTWVSLRELLDYDWDQWITDSRHEHEPPRLLREEVEPFTSKTLPYLQSLVSDRK</sequence>
<comment type="caution">
    <text evidence="1">The sequence shown here is derived from an EMBL/GenBank/DDBJ whole genome shotgun (WGS) entry which is preliminary data.</text>
</comment>
<protein>
    <submittedName>
        <fullName evidence="1">Uncharacterized protein</fullName>
    </submittedName>
</protein>
<dbReference type="EMBL" id="JBHRZF010000027">
    <property type="protein sequence ID" value="MFC3859764.1"/>
    <property type="molecule type" value="Genomic_DNA"/>
</dbReference>